<organism evidence="4 5">
    <name type="scientific">Pristionchus mayeri</name>
    <dbReference type="NCBI Taxonomy" id="1317129"/>
    <lineage>
        <taxon>Eukaryota</taxon>
        <taxon>Metazoa</taxon>
        <taxon>Ecdysozoa</taxon>
        <taxon>Nematoda</taxon>
        <taxon>Chromadorea</taxon>
        <taxon>Rhabditida</taxon>
        <taxon>Rhabditina</taxon>
        <taxon>Diplogasteromorpha</taxon>
        <taxon>Diplogasteroidea</taxon>
        <taxon>Neodiplogasteridae</taxon>
        <taxon>Pristionchus</taxon>
    </lineage>
</organism>
<dbReference type="PROSITE" id="PS00615">
    <property type="entry name" value="C_TYPE_LECTIN_1"/>
    <property type="match status" value="1"/>
</dbReference>
<feature type="signal peptide" evidence="2">
    <location>
        <begin position="1"/>
        <end position="22"/>
    </location>
</feature>
<dbReference type="InterPro" id="IPR035914">
    <property type="entry name" value="Sperma_CUB_dom_sf"/>
</dbReference>
<dbReference type="Gene3D" id="3.10.100.10">
    <property type="entry name" value="Mannose-Binding Protein A, subunit A"/>
    <property type="match status" value="2"/>
</dbReference>
<dbReference type="InterPro" id="IPR016186">
    <property type="entry name" value="C-type_lectin-like/link_sf"/>
</dbReference>
<dbReference type="EMBL" id="BTRK01000004">
    <property type="protein sequence ID" value="GMR46089.1"/>
    <property type="molecule type" value="Genomic_DNA"/>
</dbReference>
<dbReference type="PANTHER" id="PTHR22991:SF40">
    <property type="entry name" value="PROTEIN CBG13490"/>
    <property type="match status" value="1"/>
</dbReference>
<dbReference type="Pfam" id="PF00059">
    <property type="entry name" value="Lectin_C"/>
    <property type="match status" value="2"/>
</dbReference>
<protein>
    <recommendedName>
        <fullName evidence="3">C-type lectin domain-containing protein</fullName>
    </recommendedName>
</protein>
<feature type="chain" id="PRO_5042934095" description="C-type lectin domain-containing protein" evidence="2">
    <location>
        <begin position="23"/>
        <end position="412"/>
    </location>
</feature>
<dbReference type="Gene3D" id="2.60.120.290">
    <property type="entry name" value="Spermadhesin, CUB domain"/>
    <property type="match status" value="1"/>
</dbReference>
<dbReference type="SUPFAM" id="SSF49854">
    <property type="entry name" value="Spermadhesin, CUB domain"/>
    <property type="match status" value="1"/>
</dbReference>
<dbReference type="CDD" id="cd00037">
    <property type="entry name" value="CLECT"/>
    <property type="match status" value="2"/>
</dbReference>
<feature type="non-terminal residue" evidence="4">
    <location>
        <position position="412"/>
    </location>
</feature>
<dbReference type="SMART" id="SM00042">
    <property type="entry name" value="CUB"/>
    <property type="match status" value="1"/>
</dbReference>
<keyword evidence="1" id="KW-1015">Disulfide bond</keyword>
<reference evidence="5" key="1">
    <citation type="submission" date="2022-10" db="EMBL/GenBank/DDBJ databases">
        <title>Genome assembly of Pristionchus species.</title>
        <authorList>
            <person name="Yoshida K."/>
            <person name="Sommer R.J."/>
        </authorList>
    </citation>
    <scope>NUCLEOTIDE SEQUENCE [LARGE SCALE GENOMIC DNA]</scope>
    <source>
        <strain evidence="5">RS5460</strain>
    </source>
</reference>
<accession>A0AAN5CKK0</accession>
<feature type="domain" description="C-type lectin" evidence="3">
    <location>
        <begin position="170"/>
        <end position="278"/>
    </location>
</feature>
<dbReference type="Proteomes" id="UP001328107">
    <property type="component" value="Unassembled WGS sequence"/>
</dbReference>
<keyword evidence="2" id="KW-0732">Signal</keyword>
<dbReference type="SUPFAM" id="SSF56436">
    <property type="entry name" value="C-type lectin-like"/>
    <property type="match status" value="2"/>
</dbReference>
<evidence type="ECO:0000259" key="3">
    <source>
        <dbReference type="PROSITE" id="PS50041"/>
    </source>
</evidence>
<evidence type="ECO:0000313" key="5">
    <source>
        <dbReference type="Proteomes" id="UP001328107"/>
    </source>
</evidence>
<sequence>RRHQPTMRFLLLLATLLAIVLSCMYSFDTWLDGRCFRMSYQSDVSFQDALSRCQGGMNLPIVRSAEENEQFFSALTQQNAFVSFSFWLGLSCSESGFVWADGTEATYTNFAEKYACDSTESAHRYFVGSDHLWYVSKEGKDNGVNNIVCEAAERSDSACDWFSLFQSGKSADICYKIGQNPMTWSEAEEDCLEMGSHLSAIHDQEMNDFLSSTALSKGMHDGVHIGMQENFSNGNYSWSDGSNFNYNNFVPGFPNDAYGNCVAMQTDFLPGEWMNVPCYNTRLPYVCTKPAFAVTNPQPAGCPVKKQYAPGDEMFSPSFPDSPGVSSCDYLLLEPDQNKQAEVTISFFESNTCCDSLTVYDGLFGSNILAIITGYHPTPVTVRAASNAIRLHWNATSGGHVRGFHATMGSCC</sequence>
<dbReference type="InterPro" id="IPR016187">
    <property type="entry name" value="CTDL_fold"/>
</dbReference>
<dbReference type="SMART" id="SM00034">
    <property type="entry name" value="CLECT"/>
    <property type="match status" value="2"/>
</dbReference>
<dbReference type="InterPro" id="IPR018378">
    <property type="entry name" value="C-type_lectin_CS"/>
</dbReference>
<name>A0AAN5CKK0_9BILA</name>
<dbReference type="InterPro" id="IPR000859">
    <property type="entry name" value="CUB_dom"/>
</dbReference>
<comment type="caution">
    <text evidence="4">The sequence shown here is derived from an EMBL/GenBank/DDBJ whole genome shotgun (WGS) entry which is preliminary data.</text>
</comment>
<dbReference type="InterPro" id="IPR050976">
    <property type="entry name" value="Snaclec"/>
</dbReference>
<dbReference type="Pfam" id="PF00431">
    <property type="entry name" value="CUB"/>
    <property type="match status" value="1"/>
</dbReference>
<feature type="domain" description="C-type lectin" evidence="3">
    <location>
        <begin position="31"/>
        <end position="133"/>
    </location>
</feature>
<feature type="non-terminal residue" evidence="4">
    <location>
        <position position="1"/>
    </location>
</feature>
<dbReference type="PANTHER" id="PTHR22991">
    <property type="entry name" value="PROTEIN CBG13490"/>
    <property type="match status" value="1"/>
</dbReference>
<dbReference type="AlphaFoldDB" id="A0AAN5CKK0"/>
<keyword evidence="5" id="KW-1185">Reference proteome</keyword>
<evidence type="ECO:0000313" key="4">
    <source>
        <dbReference type="EMBL" id="GMR46089.1"/>
    </source>
</evidence>
<gene>
    <name evidence="4" type="ORF">PMAYCL1PPCAC_16284</name>
</gene>
<dbReference type="InterPro" id="IPR001304">
    <property type="entry name" value="C-type_lectin-like"/>
</dbReference>
<evidence type="ECO:0000256" key="1">
    <source>
        <dbReference type="ARBA" id="ARBA00023157"/>
    </source>
</evidence>
<dbReference type="PROSITE" id="PS50041">
    <property type="entry name" value="C_TYPE_LECTIN_2"/>
    <property type="match status" value="2"/>
</dbReference>
<evidence type="ECO:0000256" key="2">
    <source>
        <dbReference type="SAM" id="SignalP"/>
    </source>
</evidence>
<proteinExistence type="predicted"/>